<dbReference type="Gene3D" id="3.40.470.10">
    <property type="entry name" value="Uracil-DNA glycosylase-like domain"/>
    <property type="match status" value="1"/>
</dbReference>
<evidence type="ECO:0000256" key="6">
    <source>
        <dbReference type="ARBA" id="ARBA00022801"/>
    </source>
</evidence>
<dbReference type="NCBIfam" id="TIGR03914">
    <property type="entry name" value="UDG_fam_dom"/>
    <property type="match status" value="1"/>
</dbReference>
<dbReference type="NCBIfam" id="TIGR00758">
    <property type="entry name" value="UDG_fam4"/>
    <property type="match status" value="1"/>
</dbReference>
<keyword evidence="8" id="KW-0411">Iron-sulfur</keyword>
<keyword evidence="3" id="KW-0004">4Fe-4S</keyword>
<evidence type="ECO:0000256" key="4">
    <source>
        <dbReference type="ARBA" id="ARBA00022723"/>
    </source>
</evidence>
<keyword evidence="6" id="KW-0378">Hydrolase</keyword>
<dbReference type="Proteomes" id="UP000192366">
    <property type="component" value="Unassembled WGS sequence"/>
</dbReference>
<dbReference type="InterPro" id="IPR051536">
    <property type="entry name" value="UDG_Type-4/5"/>
</dbReference>
<dbReference type="AlphaFoldDB" id="A0A1W9YUZ0"/>
<evidence type="ECO:0000259" key="10">
    <source>
        <dbReference type="SMART" id="SM00986"/>
    </source>
</evidence>
<dbReference type="STRING" id="564198.BST17_17020"/>
<evidence type="ECO:0000256" key="3">
    <source>
        <dbReference type="ARBA" id="ARBA00022485"/>
    </source>
</evidence>
<name>A0A1W9YUZ0_MYCBA</name>
<comment type="similarity">
    <text evidence="1">Belongs to the uracil-DNA glycosylase (UDG) superfamily. Type 4 (UDGa) family.</text>
</comment>
<proteinExistence type="inferred from homology"/>
<dbReference type="PANTHER" id="PTHR33693:SF9">
    <property type="entry name" value="TYPE-4 URACIL-DNA GLYCOSYLASE"/>
    <property type="match status" value="1"/>
</dbReference>
<sequence length="217" mass="23396">MAATTTRTSAADFLPASRDLEVLAEAARSCRGCELYRDAEQTVFGAGPDRARMLLVGEQPGDREDRAGAPFVGPAGRLLDEALVAAQIDREHVYLTNVVKHFKFTRAEGSARRIHKTPSRTEVVSCRPWLFAELQAIEPDVVVLLGATAAKALLGNDFRLTQQRGEVLRAPDVDVDIVATIHPSAILRGSPDQRESALADLAADLRTAAGLLSDGDR</sequence>
<evidence type="ECO:0000256" key="1">
    <source>
        <dbReference type="ARBA" id="ARBA00006521"/>
    </source>
</evidence>
<dbReference type="EMBL" id="MVHJ01000013">
    <property type="protein sequence ID" value="ORA03853.1"/>
    <property type="molecule type" value="Genomic_DNA"/>
</dbReference>
<dbReference type="InterPro" id="IPR005122">
    <property type="entry name" value="Uracil-DNA_glycosylase-like"/>
</dbReference>
<evidence type="ECO:0000256" key="5">
    <source>
        <dbReference type="ARBA" id="ARBA00022763"/>
    </source>
</evidence>
<dbReference type="SUPFAM" id="SSF52141">
    <property type="entry name" value="Uracil-DNA glycosylase-like"/>
    <property type="match status" value="1"/>
</dbReference>
<evidence type="ECO:0000313" key="12">
    <source>
        <dbReference type="Proteomes" id="UP000192366"/>
    </source>
</evidence>
<reference evidence="11 12" key="1">
    <citation type="submission" date="2017-02" db="EMBL/GenBank/DDBJ databases">
        <title>The new phylogeny of genus Mycobacterium.</title>
        <authorList>
            <person name="Tortoli E."/>
            <person name="Trovato A."/>
            <person name="Cirillo D.M."/>
        </authorList>
    </citation>
    <scope>NUCLEOTIDE SEQUENCE [LARGE SCALE GENOMIC DNA]</scope>
    <source>
        <strain evidence="11 12">DSM 45578</strain>
    </source>
</reference>
<keyword evidence="12" id="KW-1185">Reference proteome</keyword>
<keyword evidence="5" id="KW-0227">DNA damage</keyword>
<dbReference type="Pfam" id="PF03167">
    <property type="entry name" value="UDG"/>
    <property type="match status" value="1"/>
</dbReference>
<dbReference type="GO" id="GO:0051539">
    <property type="term" value="F:4 iron, 4 sulfur cluster binding"/>
    <property type="evidence" value="ECO:0007669"/>
    <property type="project" value="UniProtKB-KW"/>
</dbReference>
<keyword evidence="7" id="KW-0408">Iron</keyword>
<dbReference type="RefSeq" id="WP_083060027.1">
    <property type="nucleotide sequence ID" value="NZ_JACKVM010000005.1"/>
</dbReference>
<dbReference type="GO" id="GO:0006281">
    <property type="term" value="P:DNA repair"/>
    <property type="evidence" value="ECO:0007669"/>
    <property type="project" value="UniProtKB-KW"/>
</dbReference>
<accession>A0A1W9YUZ0</accession>
<protein>
    <recommendedName>
        <fullName evidence="2">Type-4 uracil-DNA glycosylase</fullName>
    </recommendedName>
</protein>
<comment type="caution">
    <text evidence="11">The sequence shown here is derived from an EMBL/GenBank/DDBJ whole genome shotgun (WGS) entry which is preliminary data.</text>
</comment>
<dbReference type="CDD" id="cd10030">
    <property type="entry name" value="UDG-F4_TTUDGA_SPO1dp_like"/>
    <property type="match status" value="1"/>
</dbReference>
<dbReference type="GO" id="GO:0046872">
    <property type="term" value="F:metal ion binding"/>
    <property type="evidence" value="ECO:0007669"/>
    <property type="project" value="UniProtKB-KW"/>
</dbReference>
<evidence type="ECO:0000256" key="2">
    <source>
        <dbReference type="ARBA" id="ARBA00019403"/>
    </source>
</evidence>
<evidence type="ECO:0000256" key="7">
    <source>
        <dbReference type="ARBA" id="ARBA00023004"/>
    </source>
</evidence>
<gene>
    <name evidence="11" type="ORF">BST17_17020</name>
</gene>
<dbReference type="InterPro" id="IPR036895">
    <property type="entry name" value="Uracil-DNA_glycosylase-like_sf"/>
</dbReference>
<evidence type="ECO:0000313" key="11">
    <source>
        <dbReference type="EMBL" id="ORA03853.1"/>
    </source>
</evidence>
<dbReference type="SMART" id="SM00986">
    <property type="entry name" value="UDG"/>
    <property type="match status" value="1"/>
</dbReference>
<evidence type="ECO:0000256" key="8">
    <source>
        <dbReference type="ARBA" id="ARBA00023014"/>
    </source>
</evidence>
<dbReference type="PANTHER" id="PTHR33693">
    <property type="entry name" value="TYPE-5 URACIL-DNA GLYCOSYLASE"/>
    <property type="match status" value="1"/>
</dbReference>
<feature type="domain" description="Uracil-DNA glycosylase-like" evidence="10">
    <location>
        <begin position="44"/>
        <end position="206"/>
    </location>
</feature>
<dbReference type="InterPro" id="IPR005273">
    <property type="entry name" value="Ura-DNA_glyco_family4"/>
</dbReference>
<dbReference type="GO" id="GO:0097506">
    <property type="term" value="F:deaminated base DNA N-glycosylase activity"/>
    <property type="evidence" value="ECO:0007669"/>
    <property type="project" value="UniProtKB-ARBA"/>
</dbReference>
<organism evidence="11 12">
    <name type="scientific">Mycolicibacterium bacteremicum</name>
    <name type="common">Mycobacterium bacteremicum</name>
    <dbReference type="NCBI Taxonomy" id="564198"/>
    <lineage>
        <taxon>Bacteria</taxon>
        <taxon>Bacillati</taxon>
        <taxon>Actinomycetota</taxon>
        <taxon>Actinomycetes</taxon>
        <taxon>Mycobacteriales</taxon>
        <taxon>Mycobacteriaceae</taxon>
        <taxon>Mycolicibacterium</taxon>
    </lineage>
</organism>
<keyword evidence="9" id="KW-0234">DNA repair</keyword>
<dbReference type="OrthoDB" id="5290748at2"/>
<evidence type="ECO:0000256" key="9">
    <source>
        <dbReference type="ARBA" id="ARBA00023204"/>
    </source>
</evidence>
<keyword evidence="4" id="KW-0479">Metal-binding</keyword>
<dbReference type="SMART" id="SM00987">
    <property type="entry name" value="UreE_C"/>
    <property type="match status" value="1"/>
</dbReference>